<reference evidence="1 2" key="1">
    <citation type="submission" date="2019-08" db="EMBL/GenBank/DDBJ databases">
        <title>Whole genome of Aphis craccivora.</title>
        <authorList>
            <person name="Voronova N.V."/>
            <person name="Shulinski R.S."/>
            <person name="Bandarenka Y.V."/>
            <person name="Zhorov D.G."/>
            <person name="Warner D."/>
        </authorList>
    </citation>
    <scope>NUCLEOTIDE SEQUENCE [LARGE SCALE GENOMIC DNA]</scope>
    <source>
        <strain evidence="1">180601</strain>
        <tissue evidence="1">Whole Body</tissue>
    </source>
</reference>
<protein>
    <submittedName>
        <fullName evidence="1">DUF4806 domain-containing protein</fullName>
    </submittedName>
</protein>
<evidence type="ECO:0000313" key="2">
    <source>
        <dbReference type="Proteomes" id="UP000478052"/>
    </source>
</evidence>
<keyword evidence="2" id="KW-1185">Reference proteome</keyword>
<name>A0A6G0W1P4_APHCR</name>
<dbReference type="OrthoDB" id="6609937at2759"/>
<dbReference type="Proteomes" id="UP000478052">
    <property type="component" value="Unassembled WGS sequence"/>
</dbReference>
<dbReference type="AlphaFoldDB" id="A0A6G0W1P4"/>
<evidence type="ECO:0000313" key="1">
    <source>
        <dbReference type="EMBL" id="KAF0719279.1"/>
    </source>
</evidence>
<dbReference type="EMBL" id="VUJU01009577">
    <property type="protein sequence ID" value="KAF0719279.1"/>
    <property type="molecule type" value="Genomic_DNA"/>
</dbReference>
<organism evidence="1 2">
    <name type="scientific">Aphis craccivora</name>
    <name type="common">Cowpea aphid</name>
    <dbReference type="NCBI Taxonomy" id="307492"/>
    <lineage>
        <taxon>Eukaryota</taxon>
        <taxon>Metazoa</taxon>
        <taxon>Ecdysozoa</taxon>
        <taxon>Arthropoda</taxon>
        <taxon>Hexapoda</taxon>
        <taxon>Insecta</taxon>
        <taxon>Pterygota</taxon>
        <taxon>Neoptera</taxon>
        <taxon>Paraneoptera</taxon>
        <taxon>Hemiptera</taxon>
        <taxon>Sternorrhyncha</taxon>
        <taxon>Aphidomorpha</taxon>
        <taxon>Aphidoidea</taxon>
        <taxon>Aphididae</taxon>
        <taxon>Aphidini</taxon>
        <taxon>Aphis</taxon>
        <taxon>Aphis</taxon>
    </lineage>
</organism>
<proteinExistence type="predicted"/>
<dbReference type="PANTHER" id="PTHR33053">
    <property type="entry name" value="PROTEIN, PUTATIVE-RELATED"/>
    <property type="match status" value="1"/>
</dbReference>
<accession>A0A6G0W1P4</accession>
<comment type="caution">
    <text evidence="1">The sequence shown here is derived from an EMBL/GenBank/DDBJ whole genome shotgun (WGS) entry which is preliminary data.</text>
</comment>
<dbReference type="PANTHER" id="PTHR33053:SF24">
    <property type="entry name" value="TRANSPOSASE DOMAIN-CONTAINING PROTEIN"/>
    <property type="match status" value="1"/>
</dbReference>
<sequence>MEDVSISVPLSIDNILQPSNKFQEIATNISDNYHNQFSFNTNNETENYSLDSKLQKWVVDFHVTHNCVNALLAILRSEGLQLPKDTRTLLKTPKTGSHDIVSIHPGSYIHLGVKFMLLKFLTPHIGHFENNFTVQLSFNIDGVPLSSSSKSSFWPILLSFVNVPYLLKTVIPVGLYHGKFKKPSSSFEFLNLFISEINEIISNGLEINEKILRFKISQVICDAPAKSFILNVKNHNAYHGCNSCIVEGTYINHRMSYLDMDSPLRTDQSFRNKQDEYYHKDSSPLEDLPVNITSVVVLEYMHNICLGVMKKLILFWVKGKKTVRLVDPEIVSEELINLKLFLPSEFSRLPRTLEECEFWKATEFRTFLIYTGPIVLKGRLKKTLYEHFMLLSCAVRILLSSETCYTLNNMARNLLKQFVSDYPNYYGNEYVGYNVHGLLHITDFVLIHGPLDAFSAFKYENYLQFIKKISKNSKHPLQDTYNRIMEKINSQPYDVSLNYPILKNELNYDSSINNVLTETLYEQLVLEYFVVSSKNNKDIFFLLKNHDIVKVNKIIKYTSGQIKIEVVKYEHCTMFHSPVPSDIIKIFYINKVFPNVLILINIDVLLHKCFVVPISNDKFVAIALIHETI</sequence>
<gene>
    <name evidence="1" type="ORF">FWK35_00032308</name>
</gene>